<evidence type="ECO:0000256" key="1">
    <source>
        <dbReference type="SAM" id="Phobius"/>
    </source>
</evidence>
<dbReference type="AlphaFoldDB" id="A0A0K2T7H0"/>
<dbReference type="EMBL" id="HACA01004582">
    <property type="protein sequence ID" value="CDW21943.1"/>
    <property type="molecule type" value="Transcribed_RNA"/>
</dbReference>
<keyword evidence="1" id="KW-0812">Transmembrane</keyword>
<protein>
    <submittedName>
        <fullName evidence="2">Uncharacterized protein</fullName>
    </submittedName>
</protein>
<feature type="non-terminal residue" evidence="2">
    <location>
        <position position="1"/>
    </location>
</feature>
<evidence type="ECO:0000313" key="2">
    <source>
        <dbReference type="EMBL" id="CDW21943.1"/>
    </source>
</evidence>
<name>A0A0K2T7H0_LEPSM</name>
<feature type="transmembrane region" description="Helical" evidence="1">
    <location>
        <begin position="6"/>
        <end position="24"/>
    </location>
</feature>
<keyword evidence="1" id="KW-1133">Transmembrane helix</keyword>
<sequence>KQVEQSIIYLPIFITSRSVYFFLFRINLNQGIDWKDYVDCLLDSQRNSWLLDRLKTEQQEKRARLTGKKSFSITIMHQLTPQ</sequence>
<keyword evidence="1" id="KW-0472">Membrane</keyword>
<organism evidence="2">
    <name type="scientific">Lepeophtheirus salmonis</name>
    <name type="common">Salmon louse</name>
    <name type="synonym">Caligus salmonis</name>
    <dbReference type="NCBI Taxonomy" id="72036"/>
    <lineage>
        <taxon>Eukaryota</taxon>
        <taxon>Metazoa</taxon>
        <taxon>Ecdysozoa</taxon>
        <taxon>Arthropoda</taxon>
        <taxon>Crustacea</taxon>
        <taxon>Multicrustacea</taxon>
        <taxon>Hexanauplia</taxon>
        <taxon>Copepoda</taxon>
        <taxon>Siphonostomatoida</taxon>
        <taxon>Caligidae</taxon>
        <taxon>Lepeophtheirus</taxon>
    </lineage>
</organism>
<proteinExistence type="predicted"/>
<accession>A0A0K2T7H0</accession>
<reference evidence="2" key="1">
    <citation type="submission" date="2014-05" db="EMBL/GenBank/DDBJ databases">
        <authorList>
            <person name="Chronopoulou M."/>
        </authorList>
    </citation>
    <scope>NUCLEOTIDE SEQUENCE</scope>
    <source>
        <tissue evidence="2">Whole organism</tissue>
    </source>
</reference>